<proteinExistence type="predicted"/>
<protein>
    <submittedName>
        <fullName evidence="2">Uncharacterized protein</fullName>
    </submittedName>
</protein>
<evidence type="ECO:0000313" key="2">
    <source>
        <dbReference type="EMBL" id="KAK9152708.1"/>
    </source>
</evidence>
<name>A0AAP0PQ62_9MAGN</name>
<gene>
    <name evidence="2" type="ORF">Sjap_000188</name>
</gene>
<feature type="compositionally biased region" description="Basic and acidic residues" evidence="1">
    <location>
        <begin position="95"/>
        <end position="112"/>
    </location>
</feature>
<organism evidence="2 3">
    <name type="scientific">Stephania japonica</name>
    <dbReference type="NCBI Taxonomy" id="461633"/>
    <lineage>
        <taxon>Eukaryota</taxon>
        <taxon>Viridiplantae</taxon>
        <taxon>Streptophyta</taxon>
        <taxon>Embryophyta</taxon>
        <taxon>Tracheophyta</taxon>
        <taxon>Spermatophyta</taxon>
        <taxon>Magnoliopsida</taxon>
        <taxon>Ranunculales</taxon>
        <taxon>Menispermaceae</taxon>
        <taxon>Menispermoideae</taxon>
        <taxon>Cissampelideae</taxon>
        <taxon>Stephania</taxon>
    </lineage>
</organism>
<feature type="region of interest" description="Disordered" evidence="1">
    <location>
        <begin position="171"/>
        <end position="217"/>
    </location>
</feature>
<feature type="compositionally biased region" description="Basic and acidic residues" evidence="1">
    <location>
        <begin position="193"/>
        <end position="208"/>
    </location>
</feature>
<evidence type="ECO:0000256" key="1">
    <source>
        <dbReference type="SAM" id="MobiDB-lite"/>
    </source>
</evidence>
<feature type="compositionally biased region" description="Polar residues" evidence="1">
    <location>
        <begin position="71"/>
        <end position="80"/>
    </location>
</feature>
<keyword evidence="3" id="KW-1185">Reference proteome</keyword>
<accession>A0AAP0PQ62</accession>
<evidence type="ECO:0000313" key="3">
    <source>
        <dbReference type="Proteomes" id="UP001417504"/>
    </source>
</evidence>
<reference evidence="2 3" key="1">
    <citation type="submission" date="2024-01" db="EMBL/GenBank/DDBJ databases">
        <title>Genome assemblies of Stephania.</title>
        <authorList>
            <person name="Yang L."/>
        </authorList>
    </citation>
    <scope>NUCLEOTIDE SEQUENCE [LARGE SCALE GENOMIC DNA]</scope>
    <source>
        <strain evidence="2">QJT</strain>
        <tissue evidence="2">Leaf</tissue>
    </source>
</reference>
<sequence length="326" mass="35882">MRDAIESMNGQDLDGRNITVNEAQSRGSGVVAEAVVSAIAAARLRRRPGRSSSITVTVKKRGGFRHPFAPTLSSKVSGQRGSDPLASRRRSPPSRRLDNRDRIRVRTGERVGEATGEMPMSGLGFSPATRHTSIIVVYRCYLTVMWPAVGPCGLPWGQMWKFGAATSSPPRLPMGENELPPTRLTGQGSVDPRPVDQERKIEKRRESVGEEGEEEDQKLEIVEGFETNNNKIKTWTPDKTQVDHTFRPVFSGFDEVFGDTSTDRGDEPKGSENLKNVFWLKHRQSRRGHFKATVPPAASNTEARPPTHVLYGAVGGVYMTTSVTAS</sequence>
<dbReference type="Proteomes" id="UP001417504">
    <property type="component" value="Unassembled WGS sequence"/>
</dbReference>
<comment type="caution">
    <text evidence="2">The sequence shown here is derived from an EMBL/GenBank/DDBJ whole genome shotgun (WGS) entry which is preliminary data.</text>
</comment>
<dbReference type="AlphaFoldDB" id="A0AAP0PQ62"/>
<feature type="region of interest" description="Disordered" evidence="1">
    <location>
        <begin position="65"/>
        <end position="115"/>
    </location>
</feature>
<dbReference type="EMBL" id="JBBNAE010000001">
    <property type="protein sequence ID" value="KAK9152708.1"/>
    <property type="molecule type" value="Genomic_DNA"/>
</dbReference>